<sequence>MSTLPAGKFTIVNTETGRCVRVRLGRTTDVTDSRASIENLLPVTTEPAVELGAADGSPATAWWASSLNSSVEGQSVNRIVSHAVGEYQSIGDYGVWMYAGSSAEHRKKRAALAAFENRLNELPADVKAKLAALIPDAWKAWEAKRYSAELKKWQLDNEETEEKRCEIVAWREAFAADEEPPSADNLARYIAIKERDLAVELARQRWEEFQDAHEKYKERVESTYLNDPGSTQPEWDLGAEVQLVPLPEPTPEEKALTAEMQQNPRYTRVDERVDDLLPAMAERRTKDLERDWQLRAPAAELEQWHKLCAALALDKSDISFPGASEDQKKTFNAALRAYLEAAAKQGVKPTTDSSGAPTGMDAGGTPDDGDTYRWVYDGTHIYAAAGRTVPSERTYWTDEDGRLVGKSKGGPGQTWTLASWTPPAPTSDPGRPILLTGLFGPVGVAVGNTVGL</sequence>
<dbReference type="RefSeq" id="WP_184934201.1">
    <property type="nucleotide sequence ID" value="NZ_JACHJV010000001.1"/>
</dbReference>
<organism evidence="2 3">
    <name type="scientific">Kitasatospora kifunensis</name>
    <name type="common">Streptomyces kifunensis</name>
    <dbReference type="NCBI Taxonomy" id="58351"/>
    <lineage>
        <taxon>Bacteria</taxon>
        <taxon>Bacillati</taxon>
        <taxon>Actinomycetota</taxon>
        <taxon>Actinomycetes</taxon>
        <taxon>Kitasatosporales</taxon>
        <taxon>Streptomycetaceae</taxon>
        <taxon>Kitasatospora</taxon>
    </lineage>
</organism>
<protein>
    <submittedName>
        <fullName evidence="2">Uncharacterized protein</fullName>
    </submittedName>
</protein>
<proteinExistence type="predicted"/>
<reference evidence="2 3" key="1">
    <citation type="submission" date="2020-08" db="EMBL/GenBank/DDBJ databases">
        <title>Sequencing the genomes of 1000 actinobacteria strains.</title>
        <authorList>
            <person name="Klenk H.-P."/>
        </authorList>
    </citation>
    <scope>NUCLEOTIDE SEQUENCE [LARGE SCALE GENOMIC DNA]</scope>
    <source>
        <strain evidence="2 3">DSM 41654</strain>
    </source>
</reference>
<feature type="region of interest" description="Disordered" evidence="1">
    <location>
        <begin position="346"/>
        <end position="367"/>
    </location>
</feature>
<accession>A0A7W7QY60</accession>
<keyword evidence="3" id="KW-1185">Reference proteome</keyword>
<dbReference type="Proteomes" id="UP000540506">
    <property type="component" value="Unassembled WGS sequence"/>
</dbReference>
<gene>
    <name evidence="2" type="ORF">FHR34_000940</name>
</gene>
<dbReference type="EMBL" id="JACHJV010000001">
    <property type="protein sequence ID" value="MBB4921947.1"/>
    <property type="molecule type" value="Genomic_DNA"/>
</dbReference>
<evidence type="ECO:0000313" key="3">
    <source>
        <dbReference type="Proteomes" id="UP000540506"/>
    </source>
</evidence>
<dbReference type="AlphaFoldDB" id="A0A7W7QY60"/>
<evidence type="ECO:0000256" key="1">
    <source>
        <dbReference type="SAM" id="MobiDB-lite"/>
    </source>
</evidence>
<evidence type="ECO:0000313" key="2">
    <source>
        <dbReference type="EMBL" id="MBB4921947.1"/>
    </source>
</evidence>
<name>A0A7W7QY60_KITKI</name>
<comment type="caution">
    <text evidence="2">The sequence shown here is derived from an EMBL/GenBank/DDBJ whole genome shotgun (WGS) entry which is preliminary data.</text>
</comment>